<dbReference type="Proteomes" id="UP000001555">
    <property type="component" value="Unassembled WGS sequence"/>
</dbReference>
<dbReference type="VEuPathDB" id="VectorBase:ISCI004995"/>
<dbReference type="HOGENOM" id="CLU_1429482_0_0_1"/>
<sequence>MAEHIRSCGYNVDCCGNPWDVTISVSPPIPTLTKRPPFAPAPDRKGRPSIGCPKLATREGTLPEERFMHPESREGGRKRRAQVSWRMEAEDCGPTKEGAKCGPLRSPAVEMATWLVKLPVGAVIDPAARLLLLRRQRGEKRPTQAVQSEHNKGRGRSAFSALLGGTSLSLRLVICPDVYLANGPRLIEAA</sequence>
<dbReference type="EMBL" id="ABJB010642537">
    <property type="status" value="NOT_ANNOTATED_CDS"/>
    <property type="molecule type" value="Genomic_DNA"/>
</dbReference>
<dbReference type="EMBL" id="DS704151">
    <property type="protein sequence ID" value="EEC05490.1"/>
    <property type="molecule type" value="Genomic_DNA"/>
</dbReference>
<dbReference type="EMBL" id="ABJB010193452">
    <property type="status" value="NOT_ANNOTATED_CDS"/>
    <property type="molecule type" value="Genomic_DNA"/>
</dbReference>
<keyword evidence="4" id="KW-1185">Reference proteome</keyword>
<evidence type="ECO:0000313" key="3">
    <source>
        <dbReference type="EnsemblMetazoa" id="ISCW004995-PA"/>
    </source>
</evidence>
<proteinExistence type="predicted"/>
<evidence type="ECO:0000313" key="4">
    <source>
        <dbReference type="Proteomes" id="UP000001555"/>
    </source>
</evidence>
<gene>
    <name evidence="2" type="ORF">IscW_ISCW004995</name>
</gene>
<protein>
    <submittedName>
        <fullName evidence="2 3">Uncharacterized protein</fullName>
    </submittedName>
</protein>
<dbReference type="PaxDb" id="6945-B7PFW8"/>
<organism>
    <name type="scientific">Ixodes scapularis</name>
    <name type="common">Black-legged tick</name>
    <name type="synonym">Deer tick</name>
    <dbReference type="NCBI Taxonomy" id="6945"/>
    <lineage>
        <taxon>Eukaryota</taxon>
        <taxon>Metazoa</taxon>
        <taxon>Ecdysozoa</taxon>
        <taxon>Arthropoda</taxon>
        <taxon>Chelicerata</taxon>
        <taxon>Arachnida</taxon>
        <taxon>Acari</taxon>
        <taxon>Parasitiformes</taxon>
        <taxon>Ixodida</taxon>
        <taxon>Ixodoidea</taxon>
        <taxon>Ixodidae</taxon>
        <taxon>Ixodinae</taxon>
        <taxon>Ixodes</taxon>
    </lineage>
</organism>
<reference evidence="2 4" key="1">
    <citation type="submission" date="2008-03" db="EMBL/GenBank/DDBJ databases">
        <title>Annotation of Ixodes scapularis.</title>
        <authorList>
            <consortium name="Ixodes scapularis Genome Project Consortium"/>
            <person name="Caler E."/>
            <person name="Hannick L.I."/>
            <person name="Bidwell S."/>
            <person name="Joardar V."/>
            <person name="Thiagarajan M."/>
            <person name="Amedeo P."/>
            <person name="Galinsky K.J."/>
            <person name="Schobel S."/>
            <person name="Inman J."/>
            <person name="Hostetler J."/>
            <person name="Miller J."/>
            <person name="Hammond M."/>
            <person name="Megy K."/>
            <person name="Lawson D."/>
            <person name="Kodira C."/>
            <person name="Sutton G."/>
            <person name="Meyer J."/>
            <person name="Hill C.A."/>
            <person name="Birren B."/>
            <person name="Nene V."/>
            <person name="Collins F."/>
            <person name="Alarcon-Chaidez F."/>
            <person name="Wikel S."/>
            <person name="Strausberg R."/>
        </authorList>
    </citation>
    <scope>NUCLEOTIDE SEQUENCE [LARGE SCALE GENOMIC DNA]</scope>
    <source>
        <strain evidence="4">Wikel</strain>
        <strain evidence="2">Wikel colony</strain>
    </source>
</reference>
<reference evidence="3" key="2">
    <citation type="submission" date="2020-05" db="UniProtKB">
        <authorList>
            <consortium name="EnsemblMetazoa"/>
        </authorList>
    </citation>
    <scope>IDENTIFICATION</scope>
    <source>
        <strain evidence="3">wikel</strain>
    </source>
</reference>
<feature type="region of interest" description="Disordered" evidence="1">
    <location>
        <begin position="34"/>
        <end position="63"/>
    </location>
</feature>
<evidence type="ECO:0000256" key="1">
    <source>
        <dbReference type="SAM" id="MobiDB-lite"/>
    </source>
</evidence>
<dbReference type="VEuPathDB" id="VectorBase:ISCW004995"/>
<accession>B7PFW8</accession>
<name>B7PFW8_IXOSC</name>
<evidence type="ECO:0000313" key="2">
    <source>
        <dbReference type="EMBL" id="EEC05490.1"/>
    </source>
</evidence>
<dbReference type="AlphaFoldDB" id="B7PFW8"/>
<dbReference type="InParanoid" id="B7PFW8"/>
<dbReference type="EnsemblMetazoa" id="ISCW004995-RA">
    <property type="protein sequence ID" value="ISCW004995-PA"/>
    <property type="gene ID" value="ISCW004995"/>
</dbReference>